<dbReference type="InterPro" id="IPR052344">
    <property type="entry name" value="Transposase-related"/>
</dbReference>
<keyword evidence="3" id="KW-1185">Reference proteome</keyword>
<reference evidence="2 3" key="1">
    <citation type="journal article" date="2019" name="Int. J. Syst. Evol. Microbiol.">
        <title>The Global Catalogue of Microorganisms (GCM) 10K type strain sequencing project: providing services to taxonomists for standard genome sequencing and annotation.</title>
        <authorList>
            <consortium name="The Broad Institute Genomics Platform"/>
            <consortium name="The Broad Institute Genome Sequencing Center for Infectious Disease"/>
            <person name="Wu L."/>
            <person name="Ma J."/>
        </authorList>
    </citation>
    <scope>NUCLEOTIDE SEQUENCE [LARGE SCALE GENOMIC DNA]</scope>
    <source>
        <strain evidence="2 3">JCM 14545</strain>
    </source>
</reference>
<proteinExistence type="predicted"/>
<evidence type="ECO:0000313" key="3">
    <source>
        <dbReference type="Proteomes" id="UP001501116"/>
    </source>
</evidence>
<protein>
    <recommendedName>
        <fullName evidence="1">Transposase IS66 central domain-containing protein</fullName>
    </recommendedName>
</protein>
<accession>A0ABN2SVG9</accession>
<evidence type="ECO:0000313" key="2">
    <source>
        <dbReference type="EMBL" id="GAA1993262.1"/>
    </source>
</evidence>
<sequence length="107" mass="12139">MAHFDETGIRVESKTWWLHTACTSTLTAYLAHPVRGSGAMDEFGILPTFRGAAVHDGWRPYDYYGLTHARCNAHHLRELVALEKLNKAVHKARDAGRSAIPRRFRSH</sequence>
<dbReference type="EMBL" id="BAAANN010000070">
    <property type="protein sequence ID" value="GAA1993262.1"/>
    <property type="molecule type" value="Genomic_DNA"/>
</dbReference>
<feature type="domain" description="Transposase IS66 central" evidence="1">
    <location>
        <begin position="2"/>
        <end position="92"/>
    </location>
</feature>
<dbReference type="Pfam" id="PF03050">
    <property type="entry name" value="DDE_Tnp_IS66"/>
    <property type="match status" value="1"/>
</dbReference>
<organism evidence="2 3">
    <name type="scientific">Amycolatopsis minnesotensis</name>
    <dbReference type="NCBI Taxonomy" id="337894"/>
    <lineage>
        <taxon>Bacteria</taxon>
        <taxon>Bacillati</taxon>
        <taxon>Actinomycetota</taxon>
        <taxon>Actinomycetes</taxon>
        <taxon>Pseudonocardiales</taxon>
        <taxon>Pseudonocardiaceae</taxon>
        <taxon>Amycolatopsis</taxon>
    </lineage>
</organism>
<dbReference type="Proteomes" id="UP001501116">
    <property type="component" value="Unassembled WGS sequence"/>
</dbReference>
<name>A0ABN2SVG9_9PSEU</name>
<evidence type="ECO:0000259" key="1">
    <source>
        <dbReference type="Pfam" id="PF03050"/>
    </source>
</evidence>
<gene>
    <name evidence="2" type="ORF">GCM10009754_85590</name>
</gene>
<dbReference type="InterPro" id="IPR004291">
    <property type="entry name" value="Transposase_IS66_central"/>
</dbReference>
<dbReference type="PANTHER" id="PTHR33678">
    <property type="entry name" value="BLL1576 PROTEIN"/>
    <property type="match status" value="1"/>
</dbReference>
<dbReference type="PANTHER" id="PTHR33678:SF1">
    <property type="entry name" value="BLL1576 PROTEIN"/>
    <property type="match status" value="1"/>
</dbReference>
<comment type="caution">
    <text evidence="2">The sequence shown here is derived from an EMBL/GenBank/DDBJ whole genome shotgun (WGS) entry which is preliminary data.</text>
</comment>